<dbReference type="GO" id="GO:0004725">
    <property type="term" value="F:protein tyrosine phosphatase activity"/>
    <property type="evidence" value="ECO:0007669"/>
    <property type="project" value="UniProtKB-UniRule"/>
</dbReference>
<dbReference type="Pfam" id="PF19567">
    <property type="entry name" value="CpsB_CapC"/>
    <property type="match status" value="1"/>
</dbReference>
<dbReference type="PATRIC" id="fig|162209.4.peg.377"/>
<reference evidence="6 7" key="2">
    <citation type="journal article" date="2016" name="Genome Announc.">
        <title>Complete Genome Sequences of Two Interactive Moderate Thermophiles, Paenibacillus napthalenovorans 32O-Y and Paenibacillus sp. 32O-W.</title>
        <authorList>
            <person name="Butler R.R.III."/>
            <person name="Wang J."/>
            <person name="Stark B.C."/>
            <person name="Pombert J.F."/>
        </authorList>
    </citation>
    <scope>NUCLEOTIDE SEQUENCE [LARGE SCALE GENOMIC DNA]</scope>
    <source>
        <strain evidence="6 7">32O-Y</strain>
    </source>
</reference>
<protein>
    <recommendedName>
        <fullName evidence="5">Tyrosine-protein phosphatase</fullName>
        <ecNumber evidence="5">3.1.3.48</ecNumber>
    </recommendedName>
</protein>
<accession>A0A0U2W5P7</accession>
<sequence length="253" mass="28398">MIDIHTHILPGIDDGAQDEQEAILMARAAVQEGIKAVIATPHHANGRYDNPGHEIQKRTQALNLALSEHRIALEVLPGQEVRIHQGLLEDLEQGKIITLSGSKYLLLELPSGMVPSYTEEMIHELIVLGITPIIAHPERNAELASSPSVLMRLLERGALTQLTSHAVDGRFGRKLQKLCLEWCRQGMVHMISSDAHNINDRPFGLKNAYAAISAHLNDTLAEELKDNTERLISRLEIRTLQPVLLNRKWWKLW</sequence>
<dbReference type="Proteomes" id="UP000061660">
    <property type="component" value="Chromosome"/>
</dbReference>
<dbReference type="RefSeq" id="WP_062410818.1">
    <property type="nucleotide sequence ID" value="NZ_BJCS01000002.1"/>
</dbReference>
<keyword evidence="7" id="KW-1185">Reference proteome</keyword>
<proteinExistence type="inferred from homology"/>
<comment type="similarity">
    <text evidence="1 5">Belongs to the metallo-dependent hydrolases superfamily. CpsB/CapC family.</text>
</comment>
<dbReference type="OrthoDB" id="9788539at2"/>
<evidence type="ECO:0000313" key="6">
    <source>
        <dbReference type="EMBL" id="ALS20746.1"/>
    </source>
</evidence>
<dbReference type="KEGG" id="pnp:IJ22_03570"/>
<dbReference type="SUPFAM" id="SSF89550">
    <property type="entry name" value="PHP domain-like"/>
    <property type="match status" value="1"/>
</dbReference>
<dbReference type="PANTHER" id="PTHR39181">
    <property type="entry name" value="TYROSINE-PROTEIN PHOSPHATASE YWQE"/>
    <property type="match status" value="1"/>
</dbReference>
<evidence type="ECO:0000256" key="2">
    <source>
        <dbReference type="ARBA" id="ARBA00022801"/>
    </source>
</evidence>
<dbReference type="AlphaFoldDB" id="A0A0U2W5P7"/>
<evidence type="ECO:0000313" key="7">
    <source>
        <dbReference type="Proteomes" id="UP000061660"/>
    </source>
</evidence>
<dbReference type="GO" id="GO:0030145">
    <property type="term" value="F:manganese ion binding"/>
    <property type="evidence" value="ECO:0007669"/>
    <property type="project" value="UniProtKB-UniRule"/>
</dbReference>
<gene>
    <name evidence="6" type="ORF">IJ22_03570</name>
</gene>
<dbReference type="PIRSF" id="PIRSF016557">
    <property type="entry name" value="Caps_synth_CpsB"/>
    <property type="match status" value="1"/>
</dbReference>
<name>A0A0U2W5P7_9BACL</name>
<dbReference type="EMBL" id="CP013652">
    <property type="protein sequence ID" value="ALS20746.1"/>
    <property type="molecule type" value="Genomic_DNA"/>
</dbReference>
<evidence type="ECO:0000256" key="5">
    <source>
        <dbReference type="PIRNR" id="PIRNR016557"/>
    </source>
</evidence>
<dbReference type="InterPro" id="IPR016667">
    <property type="entry name" value="Caps_polysacc_synth_CpsB/CapC"/>
</dbReference>
<dbReference type="Gene3D" id="3.20.20.140">
    <property type="entry name" value="Metal-dependent hydrolases"/>
    <property type="match status" value="1"/>
</dbReference>
<comment type="catalytic activity">
    <reaction evidence="4 5">
        <text>O-phospho-L-tyrosyl-[protein] + H2O = L-tyrosyl-[protein] + phosphate</text>
        <dbReference type="Rhea" id="RHEA:10684"/>
        <dbReference type="Rhea" id="RHEA-COMP:10136"/>
        <dbReference type="Rhea" id="RHEA-COMP:20101"/>
        <dbReference type="ChEBI" id="CHEBI:15377"/>
        <dbReference type="ChEBI" id="CHEBI:43474"/>
        <dbReference type="ChEBI" id="CHEBI:46858"/>
        <dbReference type="ChEBI" id="CHEBI:61978"/>
        <dbReference type="EC" id="3.1.3.48"/>
    </reaction>
</comment>
<evidence type="ECO:0000256" key="1">
    <source>
        <dbReference type="ARBA" id="ARBA00005750"/>
    </source>
</evidence>
<evidence type="ECO:0000256" key="4">
    <source>
        <dbReference type="ARBA" id="ARBA00051722"/>
    </source>
</evidence>
<organism evidence="6 7">
    <name type="scientific">Paenibacillus naphthalenovorans</name>
    <dbReference type="NCBI Taxonomy" id="162209"/>
    <lineage>
        <taxon>Bacteria</taxon>
        <taxon>Bacillati</taxon>
        <taxon>Bacillota</taxon>
        <taxon>Bacilli</taxon>
        <taxon>Bacillales</taxon>
        <taxon>Paenibacillaceae</taxon>
        <taxon>Paenibacillus</taxon>
    </lineage>
</organism>
<reference evidence="7" key="1">
    <citation type="submission" date="2015-12" db="EMBL/GenBank/DDBJ databases">
        <title>Complete genome sequences of two moderately thermophilic Paenibacillus species.</title>
        <authorList>
            <person name="Butler R.III."/>
            <person name="Wang J."/>
            <person name="Stark B.C."/>
            <person name="Pombert J.-F."/>
        </authorList>
    </citation>
    <scope>NUCLEOTIDE SEQUENCE [LARGE SCALE GENOMIC DNA]</scope>
    <source>
        <strain evidence="7">32O-Y</strain>
    </source>
</reference>
<dbReference type="InterPro" id="IPR016195">
    <property type="entry name" value="Pol/histidinol_Pase-like"/>
</dbReference>
<keyword evidence="3 5" id="KW-0904">Protein phosphatase</keyword>
<dbReference type="EC" id="3.1.3.48" evidence="5"/>
<dbReference type="PANTHER" id="PTHR39181:SF1">
    <property type="entry name" value="TYROSINE-PROTEIN PHOSPHATASE YWQE"/>
    <property type="match status" value="1"/>
</dbReference>
<keyword evidence="2 5" id="KW-0378">Hydrolase</keyword>
<evidence type="ECO:0000256" key="3">
    <source>
        <dbReference type="ARBA" id="ARBA00022912"/>
    </source>
</evidence>
<dbReference type="STRING" id="162209.IJ22_03570"/>